<sequence length="314" mass="36460">MVKFVLKLFLFLLLVTPVFSQEISVKAFTDSSDYLVGDHINFTLSVTYSDNVNIITPFFRDSLKLFEIIKELSAEKKKTDDKNEIVYSFVLSYFDSAEVKIPPIKIFYRTNSDTAFKSVQSDSLSIRIHKLKVNVEEDIKDIKPPVRIPFDWISLIIWILLSAILLAVIYFLYKKYFRKKATEQVSKPVIVLPPHEEALMKLDQLDREQLWQKGFVKEYHSRITEIIREYFEKRFGLPALELPTSEQLELLKRIPDAKEIYSLTESFLSNADLVKFAKFVPLDRLNAEMMKQAVEIVNKSTIKNSIVQGENGNV</sequence>
<keyword evidence="2" id="KW-0732">Signal</keyword>
<feature type="transmembrane region" description="Helical" evidence="1">
    <location>
        <begin position="152"/>
        <end position="173"/>
    </location>
</feature>
<dbReference type="AlphaFoldDB" id="A0A7V3E757"/>
<dbReference type="EMBL" id="DSUJ01000008">
    <property type="protein sequence ID" value="HFI90874.1"/>
    <property type="molecule type" value="Genomic_DNA"/>
</dbReference>
<reference evidence="3" key="1">
    <citation type="journal article" date="2020" name="mSystems">
        <title>Genome- and Community-Level Interaction Insights into Carbon Utilization and Element Cycling Functions of Hydrothermarchaeota in Hydrothermal Sediment.</title>
        <authorList>
            <person name="Zhou Z."/>
            <person name="Liu Y."/>
            <person name="Xu W."/>
            <person name="Pan J."/>
            <person name="Luo Z.H."/>
            <person name="Li M."/>
        </authorList>
    </citation>
    <scope>NUCLEOTIDE SEQUENCE [LARGE SCALE GENOMIC DNA]</scope>
    <source>
        <strain evidence="3">SpSt-479</strain>
    </source>
</reference>
<organism evidence="3">
    <name type="scientific">Ignavibacterium album</name>
    <dbReference type="NCBI Taxonomy" id="591197"/>
    <lineage>
        <taxon>Bacteria</taxon>
        <taxon>Pseudomonadati</taxon>
        <taxon>Ignavibacteriota</taxon>
        <taxon>Ignavibacteria</taxon>
        <taxon>Ignavibacteriales</taxon>
        <taxon>Ignavibacteriaceae</taxon>
        <taxon>Ignavibacterium</taxon>
    </lineage>
</organism>
<evidence type="ECO:0000256" key="2">
    <source>
        <dbReference type="SAM" id="SignalP"/>
    </source>
</evidence>
<proteinExistence type="predicted"/>
<accession>A0A7V3E757</accession>
<gene>
    <name evidence="3" type="ORF">ENS31_04990</name>
</gene>
<feature type="chain" id="PRO_5030729694" description="Oxygen tolerance" evidence="2">
    <location>
        <begin position="21"/>
        <end position="314"/>
    </location>
</feature>
<keyword evidence="1" id="KW-0812">Transmembrane</keyword>
<keyword evidence="1" id="KW-1133">Transmembrane helix</keyword>
<protein>
    <recommendedName>
        <fullName evidence="4">Oxygen tolerance</fullName>
    </recommendedName>
</protein>
<evidence type="ECO:0000256" key="1">
    <source>
        <dbReference type="SAM" id="Phobius"/>
    </source>
</evidence>
<feature type="signal peptide" evidence="2">
    <location>
        <begin position="1"/>
        <end position="20"/>
    </location>
</feature>
<dbReference type="GO" id="GO:0016020">
    <property type="term" value="C:membrane"/>
    <property type="evidence" value="ECO:0007669"/>
    <property type="project" value="InterPro"/>
</dbReference>
<comment type="caution">
    <text evidence="3">The sequence shown here is derived from an EMBL/GenBank/DDBJ whole genome shotgun (WGS) entry which is preliminary data.</text>
</comment>
<evidence type="ECO:0000313" key="3">
    <source>
        <dbReference type="EMBL" id="HFI90874.1"/>
    </source>
</evidence>
<dbReference type="Pfam" id="PF05393">
    <property type="entry name" value="Hum_adeno_E3A"/>
    <property type="match status" value="1"/>
</dbReference>
<evidence type="ECO:0008006" key="4">
    <source>
        <dbReference type="Google" id="ProtNLM"/>
    </source>
</evidence>
<dbReference type="InterPro" id="IPR008652">
    <property type="entry name" value="Adenovirus_Type-2_E3A"/>
</dbReference>
<keyword evidence="1" id="KW-0472">Membrane</keyword>
<name>A0A7V3E757_9BACT</name>